<dbReference type="EMBL" id="DF973198">
    <property type="protein sequence ID" value="GAU19451.1"/>
    <property type="molecule type" value="Genomic_DNA"/>
</dbReference>
<keyword evidence="2" id="KW-1185">Reference proteome</keyword>
<protein>
    <submittedName>
        <fullName evidence="1">Uncharacterized protein</fullName>
    </submittedName>
</protein>
<dbReference type="AlphaFoldDB" id="A0A2Z6LSN5"/>
<proteinExistence type="predicted"/>
<gene>
    <name evidence="1" type="ORF">TSUD_76950</name>
</gene>
<sequence>MIFSRTVLTEHGAKLCWEEENEVSVDGDDWMERLEERKDGRGGGSGGAMGFMANDGGFTIA</sequence>
<name>A0A2Z6LSN5_TRISU</name>
<evidence type="ECO:0000313" key="2">
    <source>
        <dbReference type="Proteomes" id="UP000242715"/>
    </source>
</evidence>
<reference evidence="2" key="1">
    <citation type="journal article" date="2017" name="Front. Plant Sci.">
        <title>Climate Clever Clovers: New Paradigm to Reduce the Environmental Footprint of Ruminants by Breeding Low Methanogenic Forages Utilizing Haplotype Variation.</title>
        <authorList>
            <person name="Kaur P."/>
            <person name="Appels R."/>
            <person name="Bayer P.E."/>
            <person name="Keeble-Gagnere G."/>
            <person name="Wang J."/>
            <person name="Hirakawa H."/>
            <person name="Shirasawa K."/>
            <person name="Vercoe P."/>
            <person name="Stefanova K."/>
            <person name="Durmic Z."/>
            <person name="Nichols P."/>
            <person name="Revell C."/>
            <person name="Isobe S.N."/>
            <person name="Edwards D."/>
            <person name="Erskine W."/>
        </authorList>
    </citation>
    <scope>NUCLEOTIDE SEQUENCE [LARGE SCALE GENOMIC DNA]</scope>
    <source>
        <strain evidence="2">cv. Daliak</strain>
    </source>
</reference>
<dbReference type="Proteomes" id="UP000242715">
    <property type="component" value="Unassembled WGS sequence"/>
</dbReference>
<evidence type="ECO:0000313" key="1">
    <source>
        <dbReference type="EMBL" id="GAU19451.1"/>
    </source>
</evidence>
<accession>A0A2Z6LSN5</accession>
<organism evidence="1 2">
    <name type="scientific">Trifolium subterraneum</name>
    <name type="common">Subterranean clover</name>
    <dbReference type="NCBI Taxonomy" id="3900"/>
    <lineage>
        <taxon>Eukaryota</taxon>
        <taxon>Viridiplantae</taxon>
        <taxon>Streptophyta</taxon>
        <taxon>Embryophyta</taxon>
        <taxon>Tracheophyta</taxon>
        <taxon>Spermatophyta</taxon>
        <taxon>Magnoliopsida</taxon>
        <taxon>eudicotyledons</taxon>
        <taxon>Gunneridae</taxon>
        <taxon>Pentapetalae</taxon>
        <taxon>rosids</taxon>
        <taxon>fabids</taxon>
        <taxon>Fabales</taxon>
        <taxon>Fabaceae</taxon>
        <taxon>Papilionoideae</taxon>
        <taxon>50 kb inversion clade</taxon>
        <taxon>NPAAA clade</taxon>
        <taxon>Hologalegina</taxon>
        <taxon>IRL clade</taxon>
        <taxon>Trifolieae</taxon>
        <taxon>Trifolium</taxon>
    </lineage>
</organism>